<dbReference type="Proteomes" id="UP001230188">
    <property type="component" value="Unassembled WGS sequence"/>
</dbReference>
<dbReference type="GO" id="GO:0047262">
    <property type="term" value="F:polygalacturonate 4-alpha-galacturonosyltransferase activity"/>
    <property type="evidence" value="ECO:0007669"/>
    <property type="project" value="InterPro"/>
</dbReference>
<accession>A0AAD7UF36</accession>
<evidence type="ECO:0000313" key="4">
    <source>
        <dbReference type="EMBL" id="KAJ8602735.1"/>
    </source>
</evidence>
<dbReference type="SUPFAM" id="SSF53448">
    <property type="entry name" value="Nucleotide-diphospho-sugar transferases"/>
    <property type="match status" value="2"/>
</dbReference>
<organism evidence="4 5">
    <name type="scientific">Chrysophaeum taylorii</name>
    <dbReference type="NCBI Taxonomy" id="2483200"/>
    <lineage>
        <taxon>Eukaryota</taxon>
        <taxon>Sar</taxon>
        <taxon>Stramenopiles</taxon>
        <taxon>Ochrophyta</taxon>
        <taxon>Pelagophyceae</taxon>
        <taxon>Pelagomonadales</taxon>
        <taxon>Pelagomonadaceae</taxon>
        <taxon>Chrysophaeum</taxon>
    </lineage>
</organism>
<dbReference type="InterPro" id="IPR029993">
    <property type="entry name" value="GAUT"/>
</dbReference>
<feature type="compositionally biased region" description="Low complexity" evidence="2">
    <location>
        <begin position="801"/>
        <end position="811"/>
    </location>
</feature>
<dbReference type="Gene3D" id="3.40.50.300">
    <property type="entry name" value="P-loop containing nucleotide triphosphate hydrolases"/>
    <property type="match status" value="2"/>
</dbReference>
<keyword evidence="3" id="KW-0732">Signal</keyword>
<dbReference type="Gene3D" id="3.90.550.10">
    <property type="entry name" value="Spore Coat Polysaccharide Biosynthesis Protein SpsA, Chain A"/>
    <property type="match status" value="2"/>
</dbReference>
<evidence type="ECO:0000256" key="2">
    <source>
        <dbReference type="SAM" id="MobiDB-lite"/>
    </source>
</evidence>
<protein>
    <submittedName>
        <fullName evidence="4">Uncharacterized protein</fullName>
    </submittedName>
</protein>
<feature type="chain" id="PRO_5042249635" evidence="3">
    <location>
        <begin position="24"/>
        <end position="1361"/>
    </location>
</feature>
<comment type="caution">
    <text evidence="4">The sequence shown here is derived from an EMBL/GenBank/DDBJ whole genome shotgun (WGS) entry which is preliminary data.</text>
</comment>
<dbReference type="SUPFAM" id="SSF52540">
    <property type="entry name" value="P-loop containing nucleoside triphosphate hydrolases"/>
    <property type="match status" value="1"/>
</dbReference>
<feature type="signal peptide" evidence="3">
    <location>
        <begin position="1"/>
        <end position="23"/>
    </location>
</feature>
<sequence>MMVLLVVVKIIATTALFTAAAAGDSTTTTTTTTPRRGTENPVEIIILTDRIEPTTALLDSVCVNTEKFLAFHVVVPDRREEVVWSILPESCEGSTLRIYTESGIVASWDHGAKHNSVFNCLRFYLALLPEFAHLDRIIFMDDDIVMRGDVGKLWDYPQTKAISAGCLNWIWNDCGRMEASLNFSYVQVPYFGFGSMTGARADVSNATCRSLEDEECAPPGFFDTLAEASAEIREDKAVLTLEELRTKRAWNFGLNKFNLTAWRDANLTEVYFRWINANAHYGWFPTSSLAYGLGIPFLALADDMVCMDDDDLPVLHGLGFVEADDLSRSKEVANRGIETYYALHWNGDRKPWSWEVAIDEYAEYFLAHAPKMKSEYEKKRKEVQAAAEIRKKAKTNAFFVWTAPRSGSEWFMSILDRHENVCASGETQSSGRGWPREALLLREATEWADVCQPKAVCHWSITARLLESLLQETERGQHLPESCYATQAEAANYSYYGSHLGTICALLNRAIVVAAAEAGAENAPAGSEAPVFWHQKVMQAAFHYFVAHVVGAERPGDARDNIFSEEEEQQQHQELAAPNGILNPDDRLVHASFSQDNIQMPCSCPLHTTVSGLKVMGGWLRKPSSSPAAAAGGYNLTGVISELGAKLVILDRMNLVSSYISLRIGQTLGSFHCTKGGKCNRDLRVNVQVDRLVQFLKQTIAQRVARNALLASMDVEVLHVEYESCVASPRDCFRRVLDFLDVDSGEAVLDSLLATTGGSITRDSRSLRDKVHNFDAVATGLNKAGFGHFLNPRTGNGGIITKKSSSSSSSSSEKETLSEEKKKKKTHVALLSDRAFAIAATLTSVCLHASDVEALVFHLVLPDDESDPAWDLKEVLGACEGATFELRSMASVQSELELVWQVSSEADESGTTYAKDRDPKHASPFNLARFYLPTLEAFAHADRLILLDDDVLVQGDIIAAVHETSRAPVVASCQNWFVEEDGGMASSVLMNVLETSYLGFDGIPRGAPYSKAFCDDEKKENCMPHDFLAKLAAAKTKVDCETFFACSNAFTATDVGTRLQLEPAWNWGLVSIDVPKWRAANLTRAYHAWLDAAASIFPVGSLAHGLGLGIVALAGKVQCWESALTADISVLSGLGFVQPSTLRDLGIEVESAFALHFNGDTKPWTDESPFKELWDVYASASYLDTNAISDEETSDSSFVRNRKLIASHYPKKEARRSKKEYGKDYEYAYSKNNNKYGKKDEYAYSNGGDLYVKNLWVKNLYVQNQQTTPRPAVGRTEAPTPYNPYLPAPTEYVTVGEPAPVNSPTYLPDALSAYEKKQIKKMIKKQIKKEEEEEMLKAYKQHLKNAKDDDRYYYHHHKSRF</sequence>
<proteinExistence type="predicted"/>
<dbReference type="Pfam" id="PF01501">
    <property type="entry name" value="Glyco_transf_8"/>
    <property type="match status" value="2"/>
</dbReference>
<name>A0AAD7UF36_9STRA</name>
<gene>
    <name evidence="4" type="ORF">CTAYLR_003801</name>
</gene>
<dbReference type="InterPro" id="IPR002495">
    <property type="entry name" value="Glyco_trans_8"/>
</dbReference>
<dbReference type="PANTHER" id="PTHR32116:SF4">
    <property type="entry name" value="POLYGALACTURONATE 4-ALPHA-GALACTURONOSYLTRANSFERASE"/>
    <property type="match status" value="1"/>
</dbReference>
<evidence type="ECO:0000313" key="5">
    <source>
        <dbReference type="Proteomes" id="UP001230188"/>
    </source>
</evidence>
<dbReference type="InterPro" id="IPR029044">
    <property type="entry name" value="Nucleotide-diphossugar_trans"/>
</dbReference>
<feature type="compositionally biased region" description="Basic and acidic residues" evidence="2">
    <location>
        <begin position="812"/>
        <end position="821"/>
    </location>
</feature>
<dbReference type="EMBL" id="JAQMWT010000370">
    <property type="protein sequence ID" value="KAJ8602735.1"/>
    <property type="molecule type" value="Genomic_DNA"/>
</dbReference>
<evidence type="ECO:0000256" key="3">
    <source>
        <dbReference type="SAM" id="SignalP"/>
    </source>
</evidence>
<comment type="pathway">
    <text evidence="1">Glycan metabolism; pectin biosynthesis.</text>
</comment>
<dbReference type="PANTHER" id="PTHR32116">
    <property type="entry name" value="GALACTURONOSYLTRANSFERASE 4-RELATED"/>
    <property type="match status" value="1"/>
</dbReference>
<dbReference type="InterPro" id="IPR027417">
    <property type="entry name" value="P-loop_NTPase"/>
</dbReference>
<feature type="region of interest" description="Disordered" evidence="2">
    <location>
        <begin position="797"/>
        <end position="823"/>
    </location>
</feature>
<reference evidence="4" key="1">
    <citation type="submission" date="2023-01" db="EMBL/GenBank/DDBJ databases">
        <title>Metagenome sequencing of chrysophaentin producing Chrysophaeum taylorii.</title>
        <authorList>
            <person name="Davison J."/>
            <person name="Bewley C."/>
        </authorList>
    </citation>
    <scope>NUCLEOTIDE SEQUENCE</scope>
    <source>
        <strain evidence="4">NIES-1699</strain>
    </source>
</reference>
<evidence type="ECO:0000256" key="1">
    <source>
        <dbReference type="ARBA" id="ARBA00004877"/>
    </source>
</evidence>
<keyword evidence="5" id="KW-1185">Reference proteome</keyword>